<dbReference type="SMART" id="SM00100">
    <property type="entry name" value="cNMP"/>
    <property type="match status" value="1"/>
</dbReference>
<dbReference type="Gene3D" id="2.60.120.10">
    <property type="entry name" value="Jelly Rolls"/>
    <property type="match status" value="1"/>
</dbReference>
<dbReference type="InterPro" id="IPR000595">
    <property type="entry name" value="cNMP-bd_dom"/>
</dbReference>
<dbReference type="KEGG" id="naci:NUH88_09885"/>
<protein>
    <submittedName>
        <fullName evidence="6">Helix-turn-helix domain-containing protein</fullName>
    </submittedName>
</protein>
<dbReference type="InterPro" id="IPR036390">
    <property type="entry name" value="WH_DNA-bd_sf"/>
</dbReference>
<evidence type="ECO:0000256" key="2">
    <source>
        <dbReference type="ARBA" id="ARBA00023125"/>
    </source>
</evidence>
<dbReference type="SMART" id="SM00419">
    <property type="entry name" value="HTH_CRP"/>
    <property type="match status" value="1"/>
</dbReference>
<dbReference type="Pfam" id="PF00027">
    <property type="entry name" value="cNMP_binding"/>
    <property type="match status" value="1"/>
</dbReference>
<evidence type="ECO:0000259" key="5">
    <source>
        <dbReference type="PROSITE" id="PS51063"/>
    </source>
</evidence>
<dbReference type="PANTHER" id="PTHR24567:SF75">
    <property type="entry name" value="FUMARATE AND NITRATE REDUCTION REGULATORY PROTEIN"/>
    <property type="match status" value="1"/>
</dbReference>
<dbReference type="SUPFAM" id="SSF51206">
    <property type="entry name" value="cAMP-binding domain-like"/>
    <property type="match status" value="1"/>
</dbReference>
<dbReference type="AlphaFoldDB" id="A0A9J7B0J2"/>
<dbReference type="InterPro" id="IPR014710">
    <property type="entry name" value="RmlC-like_jellyroll"/>
</dbReference>
<dbReference type="FunFam" id="1.10.10.10:FF:000028">
    <property type="entry name" value="Fumarate/nitrate reduction transcriptional regulator Fnr"/>
    <property type="match status" value="1"/>
</dbReference>
<dbReference type="PROSITE" id="PS50042">
    <property type="entry name" value="CNMP_BINDING_3"/>
    <property type="match status" value="1"/>
</dbReference>
<dbReference type="PROSITE" id="PS00042">
    <property type="entry name" value="HTH_CRP_1"/>
    <property type="match status" value="1"/>
</dbReference>
<dbReference type="SUPFAM" id="SSF46785">
    <property type="entry name" value="Winged helix' DNA-binding domain"/>
    <property type="match status" value="1"/>
</dbReference>
<dbReference type="RefSeq" id="WP_257771799.1">
    <property type="nucleotide sequence ID" value="NZ_CP102480.1"/>
</dbReference>
<keyword evidence="1" id="KW-0805">Transcription regulation</keyword>
<keyword evidence="2" id="KW-0238">DNA-binding</keyword>
<dbReference type="PROSITE" id="PS51063">
    <property type="entry name" value="HTH_CRP_2"/>
    <property type="match status" value="1"/>
</dbReference>
<keyword evidence="3" id="KW-0804">Transcription</keyword>
<evidence type="ECO:0000313" key="6">
    <source>
        <dbReference type="EMBL" id="UUX51996.1"/>
    </source>
</evidence>
<dbReference type="PRINTS" id="PR00034">
    <property type="entry name" value="HTHCRP"/>
</dbReference>
<name>A0A9J7B0J2_9PROT</name>
<dbReference type="GO" id="GO:0003677">
    <property type="term" value="F:DNA binding"/>
    <property type="evidence" value="ECO:0007669"/>
    <property type="project" value="UniProtKB-KW"/>
</dbReference>
<dbReference type="CDD" id="cd00038">
    <property type="entry name" value="CAP_ED"/>
    <property type="match status" value="1"/>
</dbReference>
<dbReference type="CDD" id="cd00092">
    <property type="entry name" value="HTH_CRP"/>
    <property type="match status" value="1"/>
</dbReference>
<dbReference type="GO" id="GO:0003700">
    <property type="term" value="F:DNA-binding transcription factor activity"/>
    <property type="evidence" value="ECO:0007669"/>
    <property type="project" value="InterPro"/>
</dbReference>
<reference evidence="6" key="1">
    <citation type="submission" date="2022-08" db="EMBL/GenBank/DDBJ databases">
        <title>Nisaea acidiphila sp. nov., isolated from a marine algal debris and emended description of the genus Nisaea Urios et al. 2008.</title>
        <authorList>
            <person name="Kwon K."/>
        </authorList>
    </citation>
    <scope>NUCLEOTIDE SEQUENCE</scope>
    <source>
        <strain evidence="6">MEBiC11861</strain>
    </source>
</reference>
<dbReference type="InterPro" id="IPR018490">
    <property type="entry name" value="cNMP-bd_dom_sf"/>
</dbReference>
<accession>A0A9J7B0J2</accession>
<dbReference type="Gene3D" id="1.10.10.10">
    <property type="entry name" value="Winged helix-like DNA-binding domain superfamily/Winged helix DNA-binding domain"/>
    <property type="match status" value="1"/>
</dbReference>
<dbReference type="Proteomes" id="UP001060336">
    <property type="component" value="Chromosome"/>
</dbReference>
<keyword evidence="7" id="KW-1185">Reference proteome</keyword>
<evidence type="ECO:0000259" key="4">
    <source>
        <dbReference type="PROSITE" id="PS50042"/>
    </source>
</evidence>
<dbReference type="EMBL" id="CP102480">
    <property type="protein sequence ID" value="UUX51996.1"/>
    <property type="molecule type" value="Genomic_DNA"/>
</dbReference>
<evidence type="ECO:0000256" key="3">
    <source>
        <dbReference type="ARBA" id="ARBA00023163"/>
    </source>
</evidence>
<feature type="domain" description="HTH crp-type" evidence="5">
    <location>
        <begin position="159"/>
        <end position="233"/>
    </location>
</feature>
<evidence type="ECO:0000256" key="1">
    <source>
        <dbReference type="ARBA" id="ARBA00023015"/>
    </source>
</evidence>
<proteinExistence type="predicted"/>
<dbReference type="PANTHER" id="PTHR24567">
    <property type="entry name" value="CRP FAMILY TRANSCRIPTIONAL REGULATORY PROTEIN"/>
    <property type="match status" value="1"/>
</dbReference>
<dbReference type="GO" id="GO:0005829">
    <property type="term" value="C:cytosol"/>
    <property type="evidence" value="ECO:0007669"/>
    <property type="project" value="TreeGrafter"/>
</dbReference>
<dbReference type="Pfam" id="PF13545">
    <property type="entry name" value="HTH_Crp_2"/>
    <property type="match status" value="1"/>
</dbReference>
<gene>
    <name evidence="6" type="ORF">NUH88_09885</name>
</gene>
<organism evidence="6 7">
    <name type="scientific">Nisaea acidiphila</name>
    <dbReference type="NCBI Taxonomy" id="1862145"/>
    <lineage>
        <taxon>Bacteria</taxon>
        <taxon>Pseudomonadati</taxon>
        <taxon>Pseudomonadota</taxon>
        <taxon>Alphaproteobacteria</taxon>
        <taxon>Rhodospirillales</taxon>
        <taxon>Thalassobaculaceae</taxon>
        <taxon>Nisaea</taxon>
    </lineage>
</organism>
<dbReference type="InterPro" id="IPR012318">
    <property type="entry name" value="HTH_CRP"/>
</dbReference>
<dbReference type="InterPro" id="IPR050397">
    <property type="entry name" value="Env_Response_Regulators"/>
</dbReference>
<sequence>MQQHVSGETSVAAMHSPCDDCDIRDLAICGTLRVDEVQRLSRIMTSVELAAGDTIVDEGEPSDFVYTLTSGAVRLYKLLADGRRSVTGFLFPGDFLGVSMQDIYGSSAEAITPVTLCRFQRTELEALMMDIPTLERRLFARATEEIQLMQEQIVLLGRKTAAERVASFLRSLAQRQEKRHLPANPVTVPMTRTDIADYLGLTTETVSRTITQFKTKELISIENGSRIRILDEDQLDDLAEAI</sequence>
<feature type="domain" description="Cyclic nucleotide-binding" evidence="4">
    <location>
        <begin position="28"/>
        <end position="97"/>
    </location>
</feature>
<dbReference type="InterPro" id="IPR036388">
    <property type="entry name" value="WH-like_DNA-bd_sf"/>
</dbReference>
<evidence type="ECO:0000313" key="7">
    <source>
        <dbReference type="Proteomes" id="UP001060336"/>
    </source>
</evidence>
<dbReference type="InterPro" id="IPR018335">
    <property type="entry name" value="Tscrpt_reg_HTH_Crp-type_CS"/>
</dbReference>